<evidence type="ECO:0000313" key="4">
    <source>
        <dbReference type="Proteomes" id="UP001310692"/>
    </source>
</evidence>
<organism evidence="3 4">
    <name type="scientific">Hyphobacterium marinum</name>
    <dbReference type="NCBI Taxonomy" id="3116574"/>
    <lineage>
        <taxon>Bacteria</taxon>
        <taxon>Pseudomonadati</taxon>
        <taxon>Pseudomonadota</taxon>
        <taxon>Alphaproteobacteria</taxon>
        <taxon>Maricaulales</taxon>
        <taxon>Maricaulaceae</taxon>
        <taxon>Hyphobacterium</taxon>
    </lineage>
</organism>
<feature type="transmembrane region" description="Helical" evidence="1">
    <location>
        <begin position="65"/>
        <end position="83"/>
    </location>
</feature>
<sequence length="115" mass="12399">MILALRLDDIARGFDMASDYTRGEMEITDQSQTFSGFIRTTIWFSAHTGLGVLLLTLIFAVGMSWMTALIITFVMGVVIGLALKMKAAWYAFLVGATVLIGIIGLVAGLFASLMG</sequence>
<dbReference type="InterPro" id="IPR036596">
    <property type="entry name" value="Cyt-C_aa3_sf"/>
</dbReference>
<keyword evidence="1" id="KW-1133">Transmembrane helix</keyword>
<name>A0ABU7LY92_9PROT</name>
<protein>
    <submittedName>
        <fullName evidence="3">Aa3-type cytochrome c oxidase subunit IV</fullName>
    </submittedName>
</protein>
<feature type="domain" description="Cytochrome c oxidase subunit IV bacterial aa3 type" evidence="2">
    <location>
        <begin position="22"/>
        <end position="59"/>
    </location>
</feature>
<reference evidence="3 4" key="1">
    <citation type="submission" date="2024-01" db="EMBL/GenBank/DDBJ databases">
        <title>Hyphobacterium bacterium isolated from marine sediment.</title>
        <authorList>
            <person name="Zhao S."/>
        </authorList>
    </citation>
    <scope>NUCLEOTIDE SEQUENCE [LARGE SCALE GENOMIC DNA]</scope>
    <source>
        <strain evidence="3 4">Y60-23</strain>
    </source>
</reference>
<dbReference type="Pfam" id="PF07835">
    <property type="entry name" value="COX4_pro_2"/>
    <property type="match status" value="1"/>
</dbReference>
<dbReference type="EMBL" id="JAZDRO010000002">
    <property type="protein sequence ID" value="MEE2566528.1"/>
    <property type="molecule type" value="Genomic_DNA"/>
</dbReference>
<dbReference type="InterPro" id="IPR012422">
    <property type="entry name" value="Cyt_c_oxidase_su4_bac-aa3"/>
</dbReference>
<comment type="caution">
    <text evidence="3">The sequence shown here is derived from an EMBL/GenBank/DDBJ whole genome shotgun (WGS) entry which is preliminary data.</text>
</comment>
<gene>
    <name evidence="3" type="ORF">V0U35_07520</name>
</gene>
<feature type="transmembrane region" description="Helical" evidence="1">
    <location>
        <begin position="90"/>
        <end position="113"/>
    </location>
</feature>
<dbReference type="Proteomes" id="UP001310692">
    <property type="component" value="Unassembled WGS sequence"/>
</dbReference>
<evidence type="ECO:0000259" key="2">
    <source>
        <dbReference type="Pfam" id="PF07835"/>
    </source>
</evidence>
<accession>A0ABU7LY92</accession>
<evidence type="ECO:0000256" key="1">
    <source>
        <dbReference type="SAM" id="Phobius"/>
    </source>
</evidence>
<dbReference type="SUPFAM" id="SSF81469">
    <property type="entry name" value="Bacterial aa3 type cytochrome c oxidase subunit IV"/>
    <property type="match status" value="1"/>
</dbReference>
<keyword evidence="1" id="KW-0472">Membrane</keyword>
<proteinExistence type="predicted"/>
<feature type="transmembrane region" description="Helical" evidence="1">
    <location>
        <begin position="41"/>
        <end position="59"/>
    </location>
</feature>
<evidence type="ECO:0000313" key="3">
    <source>
        <dbReference type="EMBL" id="MEE2566528.1"/>
    </source>
</evidence>
<keyword evidence="4" id="KW-1185">Reference proteome</keyword>
<dbReference type="Gene3D" id="1.20.5.160">
    <property type="entry name" value="Bacterial aa3 type cytochrome c oxidase subunit IV"/>
    <property type="match status" value="1"/>
</dbReference>
<keyword evidence="1" id="KW-0812">Transmembrane</keyword>
<dbReference type="RefSeq" id="WP_330196068.1">
    <property type="nucleotide sequence ID" value="NZ_JAZDRO010000002.1"/>
</dbReference>